<feature type="compositionally biased region" description="Low complexity" evidence="2">
    <location>
        <begin position="135"/>
        <end position="145"/>
    </location>
</feature>
<dbReference type="SMART" id="SM00343">
    <property type="entry name" value="ZnF_C2HC"/>
    <property type="match status" value="1"/>
</dbReference>
<protein>
    <recommendedName>
        <fullName evidence="3">CCHC-type domain-containing protein</fullName>
    </recommendedName>
</protein>
<dbReference type="InterPro" id="IPR000916">
    <property type="entry name" value="Bet_v_I/MLP"/>
</dbReference>
<organism evidence="4 5">
    <name type="scientific">Chenopodium quinoa</name>
    <name type="common">Quinoa</name>
    <dbReference type="NCBI Taxonomy" id="63459"/>
    <lineage>
        <taxon>Eukaryota</taxon>
        <taxon>Viridiplantae</taxon>
        <taxon>Streptophyta</taxon>
        <taxon>Embryophyta</taxon>
        <taxon>Tracheophyta</taxon>
        <taxon>Spermatophyta</taxon>
        <taxon>Magnoliopsida</taxon>
        <taxon>eudicotyledons</taxon>
        <taxon>Gunneridae</taxon>
        <taxon>Pentapetalae</taxon>
        <taxon>Caryophyllales</taxon>
        <taxon>Chenopodiaceae</taxon>
        <taxon>Chenopodioideae</taxon>
        <taxon>Atripliceae</taxon>
        <taxon>Chenopodium</taxon>
    </lineage>
</organism>
<evidence type="ECO:0000313" key="4">
    <source>
        <dbReference type="EnsemblPlants" id="AUR62037852-RA:cds"/>
    </source>
</evidence>
<evidence type="ECO:0000256" key="1">
    <source>
        <dbReference type="PROSITE-ProRule" id="PRU00047"/>
    </source>
</evidence>
<dbReference type="CDD" id="cd07816">
    <property type="entry name" value="Bet_v1-like"/>
    <property type="match status" value="1"/>
</dbReference>
<dbReference type="Pfam" id="PF00098">
    <property type="entry name" value="zf-CCHC"/>
    <property type="match status" value="1"/>
</dbReference>
<dbReference type="InterPro" id="IPR036875">
    <property type="entry name" value="Znf_CCHC_sf"/>
</dbReference>
<evidence type="ECO:0000259" key="3">
    <source>
        <dbReference type="PROSITE" id="PS50158"/>
    </source>
</evidence>
<feature type="compositionally biased region" description="Basic residues" evidence="2">
    <location>
        <begin position="272"/>
        <end position="282"/>
    </location>
</feature>
<evidence type="ECO:0000256" key="2">
    <source>
        <dbReference type="SAM" id="MobiDB-lite"/>
    </source>
</evidence>
<keyword evidence="1" id="KW-0479">Metal-binding</keyword>
<feature type="region of interest" description="Disordered" evidence="2">
    <location>
        <begin position="183"/>
        <end position="209"/>
    </location>
</feature>
<dbReference type="SUPFAM" id="SSF57756">
    <property type="entry name" value="Retrovirus zinc finger-like domains"/>
    <property type="match status" value="1"/>
</dbReference>
<keyword evidence="5" id="KW-1185">Reference proteome</keyword>
<dbReference type="EnsemblPlants" id="AUR62037852-RA">
    <property type="protein sequence ID" value="AUR62037852-RA:cds"/>
    <property type="gene ID" value="AUR62037852"/>
</dbReference>
<dbReference type="InterPro" id="IPR023393">
    <property type="entry name" value="START-like_dom_sf"/>
</dbReference>
<keyword evidence="1" id="KW-0863">Zinc-finger</keyword>
<sequence length="763" mass="84871">MSTQELSAIGYDNKTPKFNGNNYAWWKNRIQNVIMGIDYECWLVVKNGPNIILKTEADGKQVPKKDSELVTADYKLLEKNAKAMSILQQAIARGMALKGTVEEEDEISMIAKRFERSLRDQKRNFKGKNFKNTKKSNSSSPSGCFKCGEKGHIIRDCPKWKDKQSQSGDKRAFKNAMIASMWGESDSGSDEEEDTPKPASSQGDQPKSAEEFFNTVGEREEEEVRSEEADLQIIGQKKGTSKPLVHSRVTRSSLKNIGEVVVEEQSMDSAGTKRKRTARKSTRGMSVESPSVGMTDLGSRVVLSGCKTEVGYFDESALSDVKELLEYQGWMALFDVCDANIDGVRKFYINLKQMVDRSLGSAVNDVEVNVSVASLAGLLNIPRDGFDEYSGDGWPTLIGVSPDEVHDFVFGGKVPKKAGTFKTGSLKEPVMLVLHSLCNKMIIPRAQGRGFVRIMEMVLIYLLMNNIKINLPSLMINHMMNCYNSSHHSLPYGSYITKLLKENNVSLSGSTTPVIVFTKGILKQKGLIISAGVLKFREEEPVETPKPAKKKQKAEEPAGQKVILKRLESQEEKMSVVGDQLSKLVTLVESLSTSFIMRMSKLEKQVAGSSGIEKEQGEIEIRAGAGDVYHEIYESRPHHVSHAAPHFIQSCDLHQGELGKHGSIIVWKYNTGGKPLVAKNIIEEIDKEKKLVRQRCIEGDVLEEYKTIVGTCQVIPKDNDTCIVKWIIEYEKLHPGIPEPTALLDSLLGAAKDIDDHHHGVKK</sequence>
<evidence type="ECO:0000313" key="5">
    <source>
        <dbReference type="Proteomes" id="UP000596660"/>
    </source>
</evidence>
<dbReference type="GO" id="GO:0006952">
    <property type="term" value="P:defense response"/>
    <property type="evidence" value="ECO:0007669"/>
    <property type="project" value="InterPro"/>
</dbReference>
<dbReference type="Proteomes" id="UP000596660">
    <property type="component" value="Unplaced"/>
</dbReference>
<dbReference type="SMART" id="SM01037">
    <property type="entry name" value="Bet_v_1"/>
    <property type="match status" value="1"/>
</dbReference>
<feature type="region of interest" description="Disordered" evidence="2">
    <location>
        <begin position="125"/>
        <end position="145"/>
    </location>
</feature>
<accession>A0A803MZL2</accession>
<dbReference type="InterPro" id="IPR051761">
    <property type="entry name" value="MLP-like_ligand-binding"/>
</dbReference>
<dbReference type="Gramene" id="AUR62037852-RA">
    <property type="protein sequence ID" value="AUR62037852-RA:cds"/>
    <property type="gene ID" value="AUR62037852"/>
</dbReference>
<feature type="region of interest" description="Disordered" evidence="2">
    <location>
        <begin position="265"/>
        <end position="291"/>
    </location>
</feature>
<dbReference type="OMA" id="QENIEVH"/>
<feature type="domain" description="CCHC-type" evidence="3">
    <location>
        <begin position="144"/>
        <end position="159"/>
    </location>
</feature>
<dbReference type="InterPro" id="IPR001878">
    <property type="entry name" value="Znf_CCHC"/>
</dbReference>
<dbReference type="Gene3D" id="3.30.530.20">
    <property type="match status" value="1"/>
</dbReference>
<dbReference type="SUPFAM" id="SSF55961">
    <property type="entry name" value="Bet v1-like"/>
    <property type="match status" value="1"/>
</dbReference>
<reference evidence="4" key="1">
    <citation type="journal article" date="2017" name="Nature">
        <title>The genome of Chenopodium quinoa.</title>
        <authorList>
            <person name="Jarvis D.E."/>
            <person name="Ho Y.S."/>
            <person name="Lightfoot D.J."/>
            <person name="Schmoeckel S.M."/>
            <person name="Li B."/>
            <person name="Borm T.J.A."/>
            <person name="Ohyanagi H."/>
            <person name="Mineta K."/>
            <person name="Michell C.T."/>
            <person name="Saber N."/>
            <person name="Kharbatia N.M."/>
            <person name="Rupper R.R."/>
            <person name="Sharp A.R."/>
            <person name="Dally N."/>
            <person name="Boughton B.A."/>
            <person name="Woo Y.H."/>
            <person name="Gao G."/>
            <person name="Schijlen E.G.W.M."/>
            <person name="Guo X."/>
            <person name="Momin A.A."/>
            <person name="Negrao S."/>
            <person name="Al-Babili S."/>
            <person name="Gehring C."/>
            <person name="Roessner U."/>
            <person name="Jung C."/>
            <person name="Murphy K."/>
            <person name="Arold S.T."/>
            <person name="Gojobori T."/>
            <person name="van der Linden C.G."/>
            <person name="van Loo E.N."/>
            <person name="Jellen E.N."/>
            <person name="Maughan P.J."/>
            <person name="Tester M."/>
        </authorList>
    </citation>
    <scope>NUCLEOTIDE SEQUENCE [LARGE SCALE GENOMIC DNA]</scope>
    <source>
        <strain evidence="4">cv. PI 614886</strain>
    </source>
</reference>
<proteinExistence type="predicted"/>
<dbReference type="PANTHER" id="PTHR31907">
    <property type="entry name" value="MLP-LIKE PROTEIN 423"/>
    <property type="match status" value="1"/>
</dbReference>
<dbReference type="Gene3D" id="4.10.60.10">
    <property type="entry name" value="Zinc finger, CCHC-type"/>
    <property type="match status" value="1"/>
</dbReference>
<dbReference type="InterPro" id="IPR046796">
    <property type="entry name" value="Transposase_32_dom"/>
</dbReference>
<keyword evidence="1" id="KW-0862">Zinc</keyword>
<dbReference type="GO" id="GO:0003676">
    <property type="term" value="F:nucleic acid binding"/>
    <property type="evidence" value="ECO:0007669"/>
    <property type="project" value="InterPro"/>
</dbReference>
<dbReference type="GO" id="GO:0008270">
    <property type="term" value="F:zinc ion binding"/>
    <property type="evidence" value="ECO:0007669"/>
    <property type="project" value="UniProtKB-KW"/>
</dbReference>
<dbReference type="Pfam" id="PF00407">
    <property type="entry name" value="Bet_v_1"/>
    <property type="match status" value="1"/>
</dbReference>
<reference evidence="4" key="2">
    <citation type="submission" date="2021-03" db="UniProtKB">
        <authorList>
            <consortium name="EnsemblPlants"/>
        </authorList>
    </citation>
    <scope>IDENTIFICATION</scope>
</reference>
<dbReference type="PROSITE" id="PS50158">
    <property type="entry name" value="ZF_CCHC"/>
    <property type="match status" value="1"/>
</dbReference>
<feature type="compositionally biased region" description="Basic residues" evidence="2">
    <location>
        <begin position="125"/>
        <end position="134"/>
    </location>
</feature>
<name>A0A803MZL2_CHEQI</name>
<dbReference type="Pfam" id="PF20167">
    <property type="entry name" value="Transposase_32"/>
    <property type="match status" value="1"/>
</dbReference>
<dbReference type="AlphaFoldDB" id="A0A803MZL2"/>